<dbReference type="STRING" id="1379680.GCA_001612615_02035"/>
<evidence type="ECO:0008006" key="3">
    <source>
        <dbReference type="Google" id="ProtNLM"/>
    </source>
</evidence>
<accession>A0A285LV54</accession>
<evidence type="ECO:0000313" key="2">
    <source>
        <dbReference type="Proteomes" id="UP000219565"/>
    </source>
</evidence>
<dbReference type="SUPFAM" id="SSF53213">
    <property type="entry name" value="LigB-like"/>
    <property type="match status" value="1"/>
</dbReference>
<reference evidence="1 2" key="1">
    <citation type="submission" date="2017-09" db="EMBL/GenBank/DDBJ databases">
        <authorList>
            <person name="Ehlers B."/>
            <person name="Leendertz F.H."/>
        </authorList>
    </citation>
    <scope>NUCLEOTIDE SEQUENCE [LARGE SCALE GENOMIC DNA]</scope>
    <source>
        <strain evidence="1 2">DSM 45537</strain>
    </source>
</reference>
<dbReference type="EMBL" id="OBEG01000006">
    <property type="protein sequence ID" value="SNY88792.1"/>
    <property type="molecule type" value="Genomic_DNA"/>
</dbReference>
<dbReference type="RefSeq" id="WP_097247577.1">
    <property type="nucleotide sequence ID" value="NZ_OBEG01000006.1"/>
</dbReference>
<gene>
    <name evidence="1" type="ORF">SAMN04244553_5782</name>
</gene>
<keyword evidence="2" id="KW-1185">Reference proteome</keyword>
<dbReference type="AlphaFoldDB" id="A0A285LV54"/>
<proteinExistence type="predicted"/>
<sequence length="256" mass="26102">MFSIAALVPSPPILVPELGGAAAMGSGADPDDPPAVLRTAALDAAGALAAVTKRWTVLGVGSADDVLGPETAGTFRGFGVDLRVALADSATAPGFAADPRLPLPALIAGWLRGRVAPAARATARLIAADTSAARCLELGAALRAELDADDEPRGVLVVADGAATLTVKSPGYLDERAVPLQAELDRALSAGDRAALRALDPALCAELAVSGRAAYQVLGGLFAADPSDPSVETHYRDAPFGVGYHVSVWRPEREVR</sequence>
<protein>
    <recommendedName>
        <fullName evidence="3">Aromatic ring-opening dioxygenase, LigB subunit</fullName>
    </recommendedName>
</protein>
<dbReference type="Gene3D" id="3.40.830.10">
    <property type="entry name" value="LigB-like"/>
    <property type="match status" value="1"/>
</dbReference>
<dbReference type="Proteomes" id="UP000219565">
    <property type="component" value="Unassembled WGS sequence"/>
</dbReference>
<dbReference type="OrthoDB" id="4543339at2"/>
<evidence type="ECO:0000313" key="1">
    <source>
        <dbReference type="EMBL" id="SNY88792.1"/>
    </source>
</evidence>
<organism evidence="1 2">
    <name type="scientific">Nocardia amikacinitolerans</name>
    <dbReference type="NCBI Taxonomy" id="756689"/>
    <lineage>
        <taxon>Bacteria</taxon>
        <taxon>Bacillati</taxon>
        <taxon>Actinomycetota</taxon>
        <taxon>Actinomycetes</taxon>
        <taxon>Mycobacteriales</taxon>
        <taxon>Nocardiaceae</taxon>
        <taxon>Nocardia</taxon>
    </lineage>
</organism>
<name>A0A285LV54_9NOCA</name>